<proteinExistence type="predicted"/>
<protein>
    <recommendedName>
        <fullName evidence="4">ChaN family lipoprotein</fullName>
    </recommendedName>
</protein>
<reference evidence="2" key="2">
    <citation type="submission" date="2020-09" db="EMBL/GenBank/DDBJ databases">
        <authorList>
            <person name="Sun Q."/>
            <person name="Ohkuma M."/>
        </authorList>
    </citation>
    <scope>NUCLEOTIDE SEQUENCE</scope>
    <source>
        <strain evidence="2">JCM 4637</strain>
    </source>
</reference>
<dbReference type="Proteomes" id="UP000638353">
    <property type="component" value="Unassembled WGS sequence"/>
</dbReference>
<sequence length="866" mass="90435">MGGRVRFLGVRHHSPACARLVADTIAELRPAYVLVEGPADMNGRLDELLLGHDLPVAVFSHYRDADRAATSWTPLCAYSPEWVALTAGRAAGAEVSFIDLPAWHPAFAERTNRYAEAELRYARATERLCERFAVDSVDALWDRLFEVEPADGLGERLDAYFDLVRGDAEAEPGDVAREAYMASWVRAAVRAAGGRPVLVVTGGFHTPALRGLAGADAGAPGGTVTDGWPEVPVPGVGALAGSYLVPYSYRQLDAFAGYQSGMPSPGYYEQVWERGPEEAADALVRAVTGRLRARGHPVSTADLVAARALTEGLTLLRGHSRPARTDVLDGLASALITDDLDVPLPWTGRGELAVGTHPVVVEMVAACSGDRVGRLHPDTPAPPLVHEVAALLAVLGIRSDRPLTLDLGSGRGLERSRVLHRLRVLGVPGHERVAGPEHGADPVFTERWEPADRTGRDAALVEAGSYGARLDEAAAAALTERARDAGREGLAGALFDAVLCGVDAVSDRLLSELASGVAELKDPGALGEVLATALGLWRHDRVFGAARGRLLGAVVSGAALRGLWLLEGLRGAPGVDLGRLRAVVALRDACAYAPELVPVPREAVAAAAHRISRDEEAPADLRGAAFALHRTLAQPGDGRMPHGNDRAPEAGATGVGAASTAAPGATPDANATAGTGVAPDTGATADAHAAPAAAATGCTLGGVPEDARTGTGDEPGAPSVSRAAADEVLALGRGGEFLGDWLAGLFAVARDQVARAVGPAGGGSLVGVLDSLVGAMSDEEFLVALPSLRQAFALFPPRERERIARQLLERRSLRGSARSLLRTGADPLVVARGRTLERSVDDLLVRHRLDAARPRTDRTAHEGAPE</sequence>
<feature type="region of interest" description="Disordered" evidence="1">
    <location>
        <begin position="633"/>
        <end position="677"/>
    </location>
</feature>
<evidence type="ECO:0000256" key="1">
    <source>
        <dbReference type="SAM" id="MobiDB-lite"/>
    </source>
</evidence>
<comment type="caution">
    <text evidence="2">The sequence shown here is derived from an EMBL/GenBank/DDBJ whole genome shotgun (WGS) entry which is preliminary data.</text>
</comment>
<dbReference type="InterPro" id="IPR043737">
    <property type="entry name" value="DUF5682"/>
</dbReference>
<evidence type="ECO:0000313" key="3">
    <source>
        <dbReference type="Proteomes" id="UP000638353"/>
    </source>
</evidence>
<evidence type="ECO:0000313" key="2">
    <source>
        <dbReference type="EMBL" id="GHC97533.1"/>
    </source>
</evidence>
<evidence type="ECO:0008006" key="4">
    <source>
        <dbReference type="Google" id="ProtNLM"/>
    </source>
</evidence>
<name>A0A918WZQ1_9ACTN</name>
<feature type="compositionally biased region" description="Basic and acidic residues" evidence="1">
    <location>
        <begin position="639"/>
        <end position="648"/>
    </location>
</feature>
<dbReference type="Pfam" id="PF18934">
    <property type="entry name" value="DUF5682"/>
    <property type="match status" value="1"/>
</dbReference>
<organism evidence="2 3">
    <name type="scientific">Streptomyces finlayi</name>
    <dbReference type="NCBI Taxonomy" id="67296"/>
    <lineage>
        <taxon>Bacteria</taxon>
        <taxon>Bacillati</taxon>
        <taxon>Actinomycetota</taxon>
        <taxon>Actinomycetes</taxon>
        <taxon>Kitasatosporales</taxon>
        <taxon>Streptomycetaceae</taxon>
        <taxon>Streptomyces</taxon>
    </lineage>
</organism>
<gene>
    <name evidence="2" type="ORF">GCM10010334_39020</name>
</gene>
<feature type="compositionally biased region" description="Low complexity" evidence="1">
    <location>
        <begin position="650"/>
        <end position="669"/>
    </location>
</feature>
<dbReference type="RefSeq" id="WP_229897991.1">
    <property type="nucleotide sequence ID" value="NZ_BMVC01000007.1"/>
</dbReference>
<dbReference type="AlphaFoldDB" id="A0A918WZQ1"/>
<reference evidence="2" key="1">
    <citation type="journal article" date="2014" name="Int. J. Syst. Evol. Microbiol.">
        <title>Complete genome sequence of Corynebacterium casei LMG S-19264T (=DSM 44701T), isolated from a smear-ripened cheese.</title>
        <authorList>
            <consortium name="US DOE Joint Genome Institute (JGI-PGF)"/>
            <person name="Walter F."/>
            <person name="Albersmeier A."/>
            <person name="Kalinowski J."/>
            <person name="Ruckert C."/>
        </authorList>
    </citation>
    <scope>NUCLEOTIDE SEQUENCE</scope>
    <source>
        <strain evidence="2">JCM 4637</strain>
    </source>
</reference>
<feature type="region of interest" description="Disordered" evidence="1">
    <location>
        <begin position="700"/>
        <end position="720"/>
    </location>
</feature>
<dbReference type="EMBL" id="BMVC01000007">
    <property type="protein sequence ID" value="GHC97533.1"/>
    <property type="molecule type" value="Genomic_DNA"/>
</dbReference>
<accession>A0A918WZQ1</accession>